<evidence type="ECO:0000313" key="7">
    <source>
        <dbReference type="EMBL" id="RXI01916.1"/>
    </source>
</evidence>
<evidence type="ECO:0000256" key="5">
    <source>
        <dbReference type="SAM" id="Coils"/>
    </source>
</evidence>
<dbReference type="Gene3D" id="1.10.287.1490">
    <property type="match status" value="1"/>
</dbReference>
<feature type="coiled-coil region" evidence="5">
    <location>
        <begin position="211"/>
        <end position="287"/>
    </location>
</feature>
<gene>
    <name evidence="7" type="ORF">DVH24_015265</name>
</gene>
<feature type="coiled-coil region" evidence="5">
    <location>
        <begin position="3111"/>
        <end position="3173"/>
    </location>
</feature>
<keyword evidence="8" id="KW-1185">Reference proteome</keyword>
<keyword evidence="5" id="KW-0175">Coiled coil</keyword>
<evidence type="ECO:0000313" key="8">
    <source>
        <dbReference type="Proteomes" id="UP000290289"/>
    </source>
</evidence>
<feature type="compositionally biased region" description="Basic and acidic residues" evidence="6">
    <location>
        <begin position="1066"/>
        <end position="1075"/>
    </location>
</feature>
<reference evidence="7 8" key="1">
    <citation type="submission" date="2018-10" db="EMBL/GenBank/DDBJ databases">
        <title>A high-quality apple genome assembly.</title>
        <authorList>
            <person name="Hu J."/>
        </authorList>
    </citation>
    <scope>NUCLEOTIDE SEQUENCE [LARGE SCALE GENOMIC DNA]</scope>
    <source>
        <strain evidence="8">cv. HFTH1</strain>
        <tissue evidence="7">Young leaf</tissue>
    </source>
</reference>
<sequence>MEKIQSDLRISEERQSSLCRAYESLHAEANSVVLFSVQWKELEEHFESTRSEIRTRLQELENREKEMDDPGKRLEASELRFDSEMAAKALELRGIEKSIAERVKEYESGKLRLKSVDMSIDVKKRQVSEVESLVREKERERESMERCIEERKKILNWFVKNAEERSVEIEAKEKEVEEVRTVLSKYGDDIELKERRLNSIVESIEERKKVYDLREEEIRRAERSIEECDKKMKLRKEKLGLIEKSIKGCEEEMKSKEEKLSLIRKSLAECSNTLESRENAIRELELKERDFCLLKKLMGEWSCKLEHKERELGGWLEKLELKEKGFEQKLEELHLIDKRVNEFLDEVRLKEKHLDSLQQTIHEHEKRLDSLSNGLQVKERKLELQARTLEFKQKKFDSIRKSAEERSKKMSLEKTNILNSQVKTEQLEHNPANNPSVPLPASIQSRINMSGKDLQLFLNEHLKRHDLLGTEISGILQASSDPAKLVLDAMQGFYPSSLVVENKECDFDLSVIRRSCILLLQELKRVSPQINPPVREEARKLAGDWKDKMTVAVENGLEVLGFLLLITTFDLTSTYPESELQSLLLVAGRQAHVAQATGLSLGISDKAPVCSITSVKIVEPESSLAKSEATLSSPNFQPSATIDARTLQGILIEHMKQNHSMQKDMLAALQLSSDPAKLVLDVIQTSFARYWSRGEVALDETFMSSTINLLEELMRVSPNVGPHEKEDAIKLAYTWEAKMKGNTENSLESLGYLQFLATYGLLYRLKEDEIKKILGMICQHKQALKICQTLGFVPEFVKKLIERKQLLEAARLICTFKIAEKLPPVPLLKEYVEGARKSCRTMWRKKKSLDEKEEVVDHLIADLRAVTQCLQDYNLESDYPSKGIDILIVELVKMKENWRRCEQSLVSKVKQEVNEPSPASNVGQEGEKEDQSPSPKVGLEERKASPSSKVGQKEKKSPPSKVGQEEKKLSPASKVRQEGKKEKAPSPGQEGEKEKNQSPSSTVGQEEKKASPSFKVGQEVKKSPPSSKVGQEEKKPSPASEVRKEVNKVKKLVKKAKKPSLASKVGPDDTAEKKPSLASTVEQEEKTEKNPSHASTVEQEEKTENPSLASTVEQESKTEKKPSPSKVEQEEKSEKKSLASKVEQEEKNGKKRGASASGSTFQRQQRQSKRPRTHVSAVTPYGMSTIPPAYMKARMEDKGLKLEESELRQGKLALQFEGLLDCIDSARNEILGLFQEVQDKVKKIGVLQSQVEVKSEELRGIERLIEKKSNELESLESSLWDCQSSIEEHNEELSAKVKRLEEVQRWVRENEREYDSIKKGIEHGRSKLNWYESKVEKLKGVLRTLEIYNEEIEFQKKRLNEIRGSIEEQKEELALKKEQTKEAERRVDQCDRETKDKEKKLSTIKKSIEESSKKIESREKIIDEMDLKVKDFFLLKKSMEEWSTKLELKEREFESKVEDLTLIHKRVDECVNEVQLKEQHLDSLEKLIREGKMNLDSQERLLKEFSNGLELKERQLEQRDKELESKRQDIDSIRNSTHANSVIVSSSTSNHFSIDRDGGGLQLLMKESVKRIDLLSSELAAFLQASSDPAKLVLDAMQGFYHSNSIQDNKGFDYDLTVIRRSCVLLLQELKRLSPPINPPVREQAIKLVDDWKEKMTVVVENSLEVLGLLWLLTAFELTSTYDARELQSLLALVSHPEHAPQLRQALGITYNASGFIRDLIERKQMIKAVRLICTFKLTDRFPPVVLLNNYVEDLRKSFRAIFPGKKRIYEKDNVMNNLIADLRGVLQCIKDHNLESEYPYKDIELEIVQLERLKENLRFLPTGIASRCEQQEQERRKRCGTSSTAQFQPPEKRQNRSHPTALAAAARSYTTFRSQLNPSSQLFGNNDGHPGQFSMFANHHETGCSFVSEQLTSSSQLYENYGHPLQFAMDHEIGANFGPMQLRSSSQLAENFGLPAPLPLASNEHEIGTDFSCMQDAGLYNSNQFLPGTHGFGQVAETPAMKTMVSGSDEPKLKQGNLALQWKHFLDHFDSLKTRFEELQDRFYSERNSLQTRQREVEEREKGLEAKVLNFNSEMASKAQELYEIERLAKEKRREVGSKEKWLLENEESVREKERERDLIKNDIEERTEKLNSVVKSLDEKSRELKMKKEVAELNGRRLNAIKGSIDDVMKDFVKAAHKSLEECHKEIQSKRTILGAVEKSIRECYRTLESKEKSIRAVELKQQQFELMVQECQKHLDSQEKLLQQRCHGLEMKERQLEEQVRAFESKQREFDLMVKERQKCLDLQEKLLQEGCHGLEKKERRLEEKVREFESNKKEFDSMIQERQQHLDSEEKLLQEGSHGLEMKERQLEEQVRKLESEQKQFESLQKSKEDIQNLKSKEKTNCSRDGKCLQVLMNENWTRTDLVCGEIAACLQASSDPAKLVLDAMQGFYPSNQTVDTTEFAFDLTVIRRSCIFLLQQLKRLSPQINPQVRKEARALAAEWKGKMTAATGNGLEILGFLELVAVYEITTVYDSKELQSLLGTVAEHEQGTELCQALGITSKAPGFRKAQLSNNPFLCSSCDCTASNSVSFPIKIEEQESSQLINVAALSPLDLQPSATTDTRNLQGSIDEHLSEKESVQNEMLLDLQMSMDPAELVLKLIKESLAQCWRKRDVGCESAVMENSISLLNDLTEVSMKIGPDVKKNAIELAVQWKAKMRVDSENSIEILGFLHFIATYGLVSTFNRDEIVKLLGTICLHKKALESCQAIGFADMIPDFVQDLIERKQLIEAVRLICGFNLSARFPPVPLLKEYLKEYVEGARQSYCTKCLVKRSLDERNVVVDNQIADLSAAIHCIKDNHRESEFPYKDIEKEIVKLEKHKLDWRRSVPVVGSKGEGEQEKGKKPNTNLVSFKIKPPEELGVFVLFLFFVWDRSATMEKRELKQSHLAQQWKEVLGSDGSTGNVQLLTRFQELQDYFDSERNSLLTRNREIEDREKEWEAKVLNFNLEVEAKARKLQEIESLAEEKGKEVEFKTIKLGLIQKSMVECCNTLESKEEVIGAMEKRTRKLAAKKRELEGLVDKLEFRRRQVEKLGLVDSMVTECLNEVQLEGKQLHSRERSLQGCSGGVENKERIEELAKELELERKQIDSVIQERRQHFDSQEKMLTEGSHGLEMKKRQLEEKAKELDLKQKQFDSVIQERQKHLDSQESSLQERSCALEVKDRLLEDQIREFESKQKQLDLMIQGRQQRLDSQEKMLLVSSHGLEMKEKQLEKQAKELELKQKQFDLMVHEHKKHLDSQEKLLQDCFHELQMKWWQVEEQAKELELKRKQFDAMAQESQKQFISQEKLLHEFSTGLEMKERNLEEHVKEFESNQNALKTTNKAPASNSISFPVKVEEPESSPVRNVLTSSSPNLQPSATTDATNMQGSLNEHSSGNPPMQNEMFVALQMSLHPEKLAFKLIKTHLDQCWGNRDVGLGAVVMENTISLLIDLAKVTPLVGSDVKKDAKELAVQWKAKLRADSENSFEILGFLQFISTYELLSAFNKDEIVKLFGMIYLDEMALNSHRTLGFSDKIPGKFLENRHSYISLCSCSTTIALVCFYVFSQSFTKFSVIVWFEERQT</sequence>
<feature type="coiled-coil region" evidence="5">
    <location>
        <begin position="1467"/>
        <end position="1536"/>
    </location>
</feature>
<feature type="region of interest" description="Disordered" evidence="6">
    <location>
        <begin position="907"/>
        <end position="1185"/>
    </location>
</feature>
<evidence type="ECO:0000256" key="6">
    <source>
        <dbReference type="SAM" id="MobiDB-lite"/>
    </source>
</evidence>
<feature type="region of interest" description="Disordered" evidence="6">
    <location>
        <begin position="3375"/>
        <end position="3415"/>
    </location>
</feature>
<feature type="coiled-coil region" evidence="5">
    <location>
        <begin position="1251"/>
        <end position="1303"/>
    </location>
</feature>
<feature type="coiled-coil region" evidence="5">
    <location>
        <begin position="316"/>
        <end position="381"/>
    </location>
</feature>
<feature type="coiled-coil region" evidence="5">
    <location>
        <begin position="2242"/>
        <end position="2378"/>
    </location>
</feature>
<protein>
    <recommendedName>
        <fullName evidence="9">FRIGIDA-like protein</fullName>
    </recommendedName>
</protein>
<comment type="caution">
    <text evidence="7">The sequence shown here is derived from an EMBL/GenBank/DDBJ whole genome shotgun (WGS) entry which is preliminary data.</text>
</comment>
<keyword evidence="4" id="KW-0287">Flowering</keyword>
<name>A0A498K3E3_MALDO</name>
<dbReference type="InterPro" id="IPR012474">
    <property type="entry name" value="Frigida"/>
</dbReference>
<evidence type="ECO:0000256" key="2">
    <source>
        <dbReference type="ARBA" id="ARBA00022473"/>
    </source>
</evidence>
<proteinExistence type="inferred from homology"/>
<dbReference type="SUPFAM" id="SSF57997">
    <property type="entry name" value="Tropomyosin"/>
    <property type="match status" value="2"/>
</dbReference>
<dbReference type="STRING" id="3750.A0A498K3E3"/>
<evidence type="ECO:0000256" key="3">
    <source>
        <dbReference type="ARBA" id="ARBA00022782"/>
    </source>
</evidence>
<dbReference type="GO" id="GO:0030154">
    <property type="term" value="P:cell differentiation"/>
    <property type="evidence" value="ECO:0007669"/>
    <property type="project" value="UniProtKB-KW"/>
</dbReference>
<dbReference type="PANTHER" id="PTHR31791">
    <property type="entry name" value="FRIGIDA-LIKE PROTEIN 3-RELATED"/>
    <property type="match status" value="1"/>
</dbReference>
<feature type="coiled-coil region" evidence="5">
    <location>
        <begin position="1338"/>
        <end position="1400"/>
    </location>
</feature>
<feature type="compositionally biased region" description="Basic and acidic residues" evidence="6">
    <location>
        <begin position="951"/>
        <end position="996"/>
    </location>
</feature>
<dbReference type="EMBL" id="RDQH01000330">
    <property type="protein sequence ID" value="RXI01916.1"/>
    <property type="molecule type" value="Genomic_DNA"/>
</dbReference>
<comment type="similarity">
    <text evidence="1">Belongs to the Frigida family.</text>
</comment>
<feature type="coiled-coil region" evidence="5">
    <location>
        <begin position="3242"/>
        <end position="3269"/>
    </location>
</feature>
<feature type="region of interest" description="Disordered" evidence="6">
    <location>
        <begin position="1831"/>
        <end position="1861"/>
    </location>
</feature>
<keyword evidence="3" id="KW-0221">Differentiation</keyword>
<evidence type="ECO:0008006" key="9">
    <source>
        <dbReference type="Google" id="ProtNLM"/>
    </source>
</evidence>
<dbReference type="Proteomes" id="UP000290289">
    <property type="component" value="Chromosome 4"/>
</dbReference>
<feature type="coiled-coil region" evidence="5">
    <location>
        <begin position="120"/>
        <end position="179"/>
    </location>
</feature>
<feature type="compositionally biased region" description="Polar residues" evidence="6">
    <location>
        <begin position="3383"/>
        <end position="3415"/>
    </location>
</feature>
<feature type="compositionally biased region" description="Basic and acidic residues" evidence="6">
    <location>
        <begin position="1114"/>
        <end position="1148"/>
    </location>
</feature>
<accession>A0A498K3E3</accession>
<feature type="compositionally biased region" description="Basic and acidic residues" evidence="6">
    <location>
        <begin position="1030"/>
        <end position="1048"/>
    </location>
</feature>
<dbReference type="PANTHER" id="PTHR31791:SF70">
    <property type="entry name" value="FRIGIDA-LIKE PROTEIN"/>
    <property type="match status" value="1"/>
</dbReference>
<organism evidence="7 8">
    <name type="scientific">Malus domestica</name>
    <name type="common">Apple</name>
    <name type="synonym">Pyrus malus</name>
    <dbReference type="NCBI Taxonomy" id="3750"/>
    <lineage>
        <taxon>Eukaryota</taxon>
        <taxon>Viridiplantae</taxon>
        <taxon>Streptophyta</taxon>
        <taxon>Embryophyta</taxon>
        <taxon>Tracheophyta</taxon>
        <taxon>Spermatophyta</taxon>
        <taxon>Magnoliopsida</taxon>
        <taxon>eudicotyledons</taxon>
        <taxon>Gunneridae</taxon>
        <taxon>Pentapetalae</taxon>
        <taxon>rosids</taxon>
        <taxon>fabids</taxon>
        <taxon>Rosales</taxon>
        <taxon>Rosaceae</taxon>
        <taxon>Amygdaloideae</taxon>
        <taxon>Maleae</taxon>
        <taxon>Malus</taxon>
    </lineage>
</organism>
<dbReference type="Pfam" id="PF07899">
    <property type="entry name" value="Frigida"/>
    <property type="match status" value="6"/>
</dbReference>
<feature type="coiled-coil region" evidence="5">
    <location>
        <begin position="3042"/>
        <end position="3073"/>
    </location>
</feature>
<evidence type="ECO:0000256" key="1">
    <source>
        <dbReference type="ARBA" id="ARBA00008956"/>
    </source>
</evidence>
<feature type="coiled-coil region" evidence="5">
    <location>
        <begin position="3298"/>
        <end position="3357"/>
    </location>
</feature>
<feature type="compositionally biased region" description="Basic residues" evidence="6">
    <location>
        <begin position="1049"/>
        <end position="1058"/>
    </location>
</feature>
<feature type="coiled-coil region" evidence="5">
    <location>
        <begin position="2111"/>
        <end position="2156"/>
    </location>
</feature>
<feature type="compositionally biased region" description="Polar residues" evidence="6">
    <location>
        <begin position="1156"/>
        <end position="1165"/>
    </location>
</feature>
<evidence type="ECO:0000256" key="4">
    <source>
        <dbReference type="ARBA" id="ARBA00023089"/>
    </source>
</evidence>
<dbReference type="GO" id="GO:0009908">
    <property type="term" value="P:flower development"/>
    <property type="evidence" value="ECO:0007669"/>
    <property type="project" value="UniProtKB-KW"/>
</dbReference>
<keyword evidence="2" id="KW-0217">Developmental protein</keyword>